<dbReference type="EMBL" id="DVHA01000283">
    <property type="protein sequence ID" value="HIR61634.1"/>
    <property type="molecule type" value="Genomic_DNA"/>
</dbReference>
<reference evidence="1" key="2">
    <citation type="journal article" date="2021" name="PeerJ">
        <title>Extensive microbial diversity within the chicken gut microbiome revealed by metagenomics and culture.</title>
        <authorList>
            <person name="Gilroy R."/>
            <person name="Ravi A."/>
            <person name="Getino M."/>
            <person name="Pursley I."/>
            <person name="Horton D.L."/>
            <person name="Alikhan N.F."/>
            <person name="Baker D."/>
            <person name="Gharbi K."/>
            <person name="Hall N."/>
            <person name="Watson M."/>
            <person name="Adriaenssens E.M."/>
            <person name="Foster-Nyarko E."/>
            <person name="Jarju S."/>
            <person name="Secka A."/>
            <person name="Antonio M."/>
            <person name="Oren A."/>
            <person name="Chaudhuri R.R."/>
            <person name="La Ragione R."/>
            <person name="Hildebrand F."/>
            <person name="Pallen M.J."/>
        </authorList>
    </citation>
    <scope>NUCLEOTIDE SEQUENCE</scope>
    <source>
        <strain evidence="1">CHK189-12415</strain>
    </source>
</reference>
<gene>
    <name evidence="1" type="ORF">IAB37_08685</name>
</gene>
<reference evidence="1" key="1">
    <citation type="submission" date="2020-10" db="EMBL/GenBank/DDBJ databases">
        <authorList>
            <person name="Gilroy R."/>
        </authorList>
    </citation>
    <scope>NUCLEOTIDE SEQUENCE</scope>
    <source>
        <strain evidence="1">CHK189-12415</strain>
    </source>
</reference>
<sequence length="271" mass="30494">MALFHVGFISYTLQREVDMNVIIPTPTIPESMGLGGKTPTHVHKAPFPVLYLLHGFGNNYSVWGRYTNVERYAEERQIAVVMISGENKGYQNQEGGSGRFSSGDRHFDFLSKEVPEFVKANFPVSGRPEDTYIAGLSMGSMGSLVHSLTNPEMYRAVGSFSGPLMRMDIDRSKSYTEEELAGMVNPLAVELVQKAKAEGKKFPDYYISTGLKDGPDRAKAFAKFLSDNGIKVTTNFEKDYGHEWRCWEENIEEFLDWLPRTDAYAGSMRQI</sequence>
<dbReference type="InterPro" id="IPR000801">
    <property type="entry name" value="Esterase-like"/>
</dbReference>
<dbReference type="GO" id="GO:0016747">
    <property type="term" value="F:acyltransferase activity, transferring groups other than amino-acyl groups"/>
    <property type="evidence" value="ECO:0007669"/>
    <property type="project" value="TreeGrafter"/>
</dbReference>
<evidence type="ECO:0000313" key="2">
    <source>
        <dbReference type="Proteomes" id="UP000824241"/>
    </source>
</evidence>
<dbReference type="InterPro" id="IPR029058">
    <property type="entry name" value="AB_hydrolase_fold"/>
</dbReference>
<evidence type="ECO:0008006" key="3">
    <source>
        <dbReference type="Google" id="ProtNLM"/>
    </source>
</evidence>
<dbReference type="SUPFAM" id="SSF53474">
    <property type="entry name" value="alpha/beta-Hydrolases"/>
    <property type="match status" value="1"/>
</dbReference>
<dbReference type="AlphaFoldDB" id="A0A9D1DYR6"/>
<dbReference type="Proteomes" id="UP000824241">
    <property type="component" value="Unassembled WGS sequence"/>
</dbReference>
<proteinExistence type="predicted"/>
<organism evidence="1 2">
    <name type="scientific">Candidatus Faecivivens stercoravium</name>
    <dbReference type="NCBI Taxonomy" id="2840803"/>
    <lineage>
        <taxon>Bacteria</taxon>
        <taxon>Bacillati</taxon>
        <taxon>Bacillota</taxon>
        <taxon>Clostridia</taxon>
        <taxon>Eubacteriales</taxon>
        <taxon>Oscillospiraceae</taxon>
        <taxon>Oscillospiraceae incertae sedis</taxon>
        <taxon>Candidatus Faecivivens</taxon>
    </lineage>
</organism>
<dbReference type="InterPro" id="IPR050583">
    <property type="entry name" value="Mycobacterial_A85_antigen"/>
</dbReference>
<dbReference type="Gene3D" id="3.40.50.1820">
    <property type="entry name" value="alpha/beta hydrolase"/>
    <property type="match status" value="1"/>
</dbReference>
<dbReference type="PANTHER" id="PTHR48098">
    <property type="entry name" value="ENTEROCHELIN ESTERASE-RELATED"/>
    <property type="match status" value="1"/>
</dbReference>
<name>A0A9D1DYR6_9FIRM</name>
<comment type="caution">
    <text evidence="1">The sequence shown here is derived from an EMBL/GenBank/DDBJ whole genome shotgun (WGS) entry which is preliminary data.</text>
</comment>
<accession>A0A9D1DYR6</accession>
<dbReference type="PANTHER" id="PTHR48098:SF1">
    <property type="entry name" value="DIACYLGLYCEROL ACYLTRANSFERASE_MYCOLYLTRANSFERASE AG85A"/>
    <property type="match status" value="1"/>
</dbReference>
<protein>
    <recommendedName>
        <fullName evidence="3">Esterase</fullName>
    </recommendedName>
</protein>
<evidence type="ECO:0000313" key="1">
    <source>
        <dbReference type="EMBL" id="HIR61634.1"/>
    </source>
</evidence>
<dbReference type="Pfam" id="PF00756">
    <property type="entry name" value="Esterase"/>
    <property type="match status" value="1"/>
</dbReference>